<dbReference type="SUPFAM" id="SSF48371">
    <property type="entry name" value="ARM repeat"/>
    <property type="match status" value="1"/>
</dbReference>
<dbReference type="Gene3D" id="1.25.10.10">
    <property type="entry name" value="Leucine-rich Repeat Variant"/>
    <property type="match status" value="1"/>
</dbReference>
<name>A0ABM1C2E9_LIMPO</name>
<protein>
    <submittedName>
        <fullName evidence="3">Inverted formin-2-like</fullName>
    </submittedName>
</protein>
<dbReference type="Pfam" id="PF06367">
    <property type="entry name" value="Drf_FH3"/>
    <property type="match status" value="1"/>
</dbReference>
<dbReference type="InterPro" id="IPR016024">
    <property type="entry name" value="ARM-type_fold"/>
</dbReference>
<dbReference type="PANTHER" id="PTHR46345">
    <property type="entry name" value="INVERTED FORMIN-2"/>
    <property type="match status" value="1"/>
</dbReference>
<feature type="domain" description="GBD/FH3" evidence="1">
    <location>
        <begin position="1"/>
        <end position="187"/>
    </location>
</feature>
<dbReference type="InterPro" id="IPR011989">
    <property type="entry name" value="ARM-like"/>
</dbReference>
<sequence>LKEAIIFRDFFVCVSALDTNNVTVKKQVFELLSALCVYSQEGYHRCLETLQHYKEQKNERYRFKLIVEELKNAKNVEYQTALLAFVNCVIISAPSTKKRIRIRNEFIGLKLLEAISQLRRECSESGAESDLMVQLDVFDEQRYTDEGQLTGPDGVDLNSHLDVFYAILRQVKKKTKNKGKKYFQILV</sequence>
<dbReference type="RefSeq" id="XP_013793022.2">
    <property type="nucleotide sequence ID" value="XM_013937568.2"/>
</dbReference>
<dbReference type="Proteomes" id="UP000694941">
    <property type="component" value="Unplaced"/>
</dbReference>
<keyword evidence="2" id="KW-1185">Reference proteome</keyword>
<gene>
    <name evidence="3" type="primary">LOC106476954</name>
</gene>
<dbReference type="InterPro" id="IPR010472">
    <property type="entry name" value="FH3_dom"/>
</dbReference>
<proteinExistence type="predicted"/>
<dbReference type="PROSITE" id="PS51232">
    <property type="entry name" value="GBD_FH3"/>
    <property type="match status" value="1"/>
</dbReference>
<feature type="non-terminal residue" evidence="3">
    <location>
        <position position="1"/>
    </location>
</feature>
<dbReference type="SMART" id="SM01139">
    <property type="entry name" value="Drf_FH3"/>
    <property type="match status" value="1"/>
</dbReference>
<organism evidence="2 3">
    <name type="scientific">Limulus polyphemus</name>
    <name type="common">Atlantic horseshoe crab</name>
    <dbReference type="NCBI Taxonomy" id="6850"/>
    <lineage>
        <taxon>Eukaryota</taxon>
        <taxon>Metazoa</taxon>
        <taxon>Ecdysozoa</taxon>
        <taxon>Arthropoda</taxon>
        <taxon>Chelicerata</taxon>
        <taxon>Merostomata</taxon>
        <taxon>Xiphosura</taxon>
        <taxon>Limulidae</taxon>
        <taxon>Limulus</taxon>
    </lineage>
</organism>
<evidence type="ECO:0000313" key="3">
    <source>
        <dbReference type="RefSeq" id="XP_013793022.2"/>
    </source>
</evidence>
<dbReference type="PANTHER" id="PTHR46345:SF8">
    <property type="entry name" value="FORMIN 3, ISOFORM B"/>
    <property type="match status" value="1"/>
</dbReference>
<reference evidence="3" key="1">
    <citation type="submission" date="2025-08" db="UniProtKB">
        <authorList>
            <consortium name="RefSeq"/>
        </authorList>
    </citation>
    <scope>IDENTIFICATION</scope>
    <source>
        <tissue evidence="3">Muscle</tissue>
    </source>
</reference>
<evidence type="ECO:0000259" key="1">
    <source>
        <dbReference type="PROSITE" id="PS51232"/>
    </source>
</evidence>
<dbReference type="InterPro" id="IPR014768">
    <property type="entry name" value="GBD/FH3_dom"/>
</dbReference>
<dbReference type="GeneID" id="106476954"/>
<accession>A0ABM1C2E9</accession>
<evidence type="ECO:0000313" key="2">
    <source>
        <dbReference type="Proteomes" id="UP000694941"/>
    </source>
</evidence>